<dbReference type="GO" id="GO:0003677">
    <property type="term" value="F:DNA binding"/>
    <property type="evidence" value="ECO:0007669"/>
    <property type="project" value="InterPro"/>
</dbReference>
<dbReference type="AlphaFoldDB" id="A0A133ZJL8"/>
<dbReference type="EMBL" id="LSDA01000110">
    <property type="protein sequence ID" value="KXB55646.1"/>
    <property type="molecule type" value="Genomic_DNA"/>
</dbReference>
<dbReference type="Proteomes" id="UP000070394">
    <property type="component" value="Unassembled WGS sequence"/>
</dbReference>
<organism evidence="2 3">
    <name type="scientific">Lachnoanaerobaculum saburreum</name>
    <dbReference type="NCBI Taxonomy" id="467210"/>
    <lineage>
        <taxon>Bacteria</taxon>
        <taxon>Bacillati</taxon>
        <taxon>Bacillota</taxon>
        <taxon>Clostridia</taxon>
        <taxon>Lachnospirales</taxon>
        <taxon>Lachnospiraceae</taxon>
        <taxon>Lachnoanaerobaculum</taxon>
    </lineage>
</organism>
<dbReference type="Pfam" id="PF04851">
    <property type="entry name" value="ResIII"/>
    <property type="match status" value="1"/>
</dbReference>
<dbReference type="STRING" id="467210.HMPREF1866_02022"/>
<sequence>MTGSGKIFTMANVIHKLQKPTFIMAHDKTLVAKLYVEFREFFP</sequence>
<gene>
    <name evidence="2" type="ORF">HMPREF1866_02022</name>
</gene>
<dbReference type="PANTHER" id="PTHR24029:SF0">
    <property type="entry name" value="UVRABC SYSTEM PROTEIN B"/>
    <property type="match status" value="1"/>
</dbReference>
<dbReference type="InterPro" id="IPR006935">
    <property type="entry name" value="Helicase/UvrB_N"/>
</dbReference>
<evidence type="ECO:0000313" key="2">
    <source>
        <dbReference type="EMBL" id="KXB55646.1"/>
    </source>
</evidence>
<evidence type="ECO:0000259" key="1">
    <source>
        <dbReference type="Pfam" id="PF04851"/>
    </source>
</evidence>
<dbReference type="GO" id="GO:0006289">
    <property type="term" value="P:nucleotide-excision repair"/>
    <property type="evidence" value="ECO:0007669"/>
    <property type="project" value="InterPro"/>
</dbReference>
<accession>A0A133ZJL8</accession>
<dbReference type="InterPro" id="IPR004807">
    <property type="entry name" value="UvrB"/>
</dbReference>
<proteinExistence type="predicted"/>
<keyword evidence="3" id="KW-1185">Reference proteome</keyword>
<evidence type="ECO:0000313" key="3">
    <source>
        <dbReference type="Proteomes" id="UP000070394"/>
    </source>
</evidence>
<dbReference type="Gene3D" id="3.40.50.300">
    <property type="entry name" value="P-loop containing nucleotide triphosphate hydrolases"/>
    <property type="match status" value="1"/>
</dbReference>
<dbReference type="PANTHER" id="PTHR24029">
    <property type="entry name" value="UVRABC SYSTEM PROTEIN B"/>
    <property type="match status" value="1"/>
</dbReference>
<dbReference type="InterPro" id="IPR027417">
    <property type="entry name" value="P-loop_NTPase"/>
</dbReference>
<dbReference type="GO" id="GO:0009380">
    <property type="term" value="C:excinuclease repair complex"/>
    <property type="evidence" value="ECO:0007669"/>
    <property type="project" value="InterPro"/>
</dbReference>
<dbReference type="PATRIC" id="fig|467210.3.peg.2000"/>
<protein>
    <recommendedName>
        <fullName evidence="1">Helicase/UvrB N-terminal domain-containing protein</fullName>
    </recommendedName>
</protein>
<feature type="domain" description="Helicase/UvrB N-terminal" evidence="1">
    <location>
        <begin position="2"/>
        <end position="43"/>
    </location>
</feature>
<dbReference type="GO" id="GO:0016887">
    <property type="term" value="F:ATP hydrolysis activity"/>
    <property type="evidence" value="ECO:0007669"/>
    <property type="project" value="InterPro"/>
</dbReference>
<name>A0A133ZJL8_9FIRM</name>
<dbReference type="SUPFAM" id="SSF52540">
    <property type="entry name" value="P-loop containing nucleoside triphosphate hydrolases"/>
    <property type="match status" value="1"/>
</dbReference>
<comment type="caution">
    <text evidence="2">The sequence shown here is derived from an EMBL/GenBank/DDBJ whole genome shotgun (WGS) entry which is preliminary data.</text>
</comment>
<dbReference type="GO" id="GO:0005524">
    <property type="term" value="F:ATP binding"/>
    <property type="evidence" value="ECO:0007669"/>
    <property type="project" value="InterPro"/>
</dbReference>
<reference evidence="3" key="1">
    <citation type="submission" date="2016-01" db="EMBL/GenBank/DDBJ databases">
        <authorList>
            <person name="Mitreva M."/>
            <person name="Pepin K.H."/>
            <person name="Mihindukulasuriya K.A."/>
            <person name="Fulton R."/>
            <person name="Fronick C."/>
            <person name="O'Laughlin M."/>
            <person name="Miner T."/>
            <person name="Herter B."/>
            <person name="Rosa B.A."/>
            <person name="Cordes M."/>
            <person name="Tomlinson C."/>
            <person name="Wollam A."/>
            <person name="Palsikar V.B."/>
            <person name="Mardis E.R."/>
            <person name="Wilson R.K."/>
        </authorList>
    </citation>
    <scope>NUCLEOTIDE SEQUENCE [LARGE SCALE GENOMIC DNA]</scope>
    <source>
        <strain evidence="3">DNF00896</strain>
    </source>
</reference>